<dbReference type="EMBL" id="JAVRBG010000006">
    <property type="protein sequence ID" value="MDT0294491.1"/>
    <property type="molecule type" value="Genomic_DNA"/>
</dbReference>
<evidence type="ECO:0000313" key="2">
    <source>
        <dbReference type="EMBL" id="MDT0294491.1"/>
    </source>
</evidence>
<feature type="compositionally biased region" description="Low complexity" evidence="1">
    <location>
        <begin position="207"/>
        <end position="221"/>
    </location>
</feature>
<proteinExistence type="predicted"/>
<sequence length="503" mass="55780">MLSFTFYSCQKDEFIEESGIESHSEKNLKFEFKNKTFAELTKETKFKKAYQKFIDKKVGNSNFEGRTIMEDQYGFTIDSSLVKEFSSELYTSYTFFITRDSLHNDYFENLVVEIDSSNTVTAVIVKYFLNSPNITYPEHKSFYLDANAVEITPINFNNDLSKVSALGDCIGIWMCPWQDDHPATNVCVEENRGDLWLDTSMCDDSVGSSNESSSNNGESSSSGGGSTGGGSGTPPTNDYDGSDPDIHGNGGGVTTSPNTGCEGNCFEEVIVGTPCENITRQTNTASYKQRFKNLNTPENINANQESGFYQNLVNGKKRFFDGVPVGNQHLQIPEGSLNATHVHNKKPMVSATGINFDGSSKIPSPEDVAQLVTKCHDANSTNPENAFVITVTDQGIFAVTLLESISQSEEIAITQNWREFKKNYYDLSIGIKTEYSTPESRSDALQYMLLKQLKKVGLGDKVALFKATIENESDPDINNYNIKWSRITLGGNLFNPLDETPCP</sequence>
<reference evidence="3" key="1">
    <citation type="submission" date="2023-07" db="EMBL/GenBank/DDBJ databases">
        <title>Isolating and identifying novel microbial strains from the Mariana Trench.</title>
        <authorList>
            <person name="Fu H."/>
        </authorList>
    </citation>
    <scope>NUCLEOTIDE SEQUENCE [LARGE SCALE GENOMIC DNA]</scope>
    <source>
        <strain evidence="3">T-y2</strain>
    </source>
</reference>
<dbReference type="Proteomes" id="UP001182991">
    <property type="component" value="Unassembled WGS sequence"/>
</dbReference>
<comment type="caution">
    <text evidence="2">The sequence shown here is derived from an EMBL/GenBank/DDBJ whole genome shotgun (WGS) entry which is preliminary data.</text>
</comment>
<evidence type="ECO:0000256" key="1">
    <source>
        <dbReference type="SAM" id="MobiDB-lite"/>
    </source>
</evidence>
<keyword evidence="3" id="KW-1185">Reference proteome</keyword>
<name>A0ABU2KIF1_9FLAO</name>
<protein>
    <submittedName>
        <fullName evidence="2">Uncharacterized protein</fullName>
    </submittedName>
</protein>
<accession>A0ABU2KIF1</accession>
<organism evidence="2 3">
    <name type="scientific">Mesonia ostreae</name>
    <dbReference type="NCBI Taxonomy" id="861110"/>
    <lineage>
        <taxon>Bacteria</taxon>
        <taxon>Pseudomonadati</taxon>
        <taxon>Bacteroidota</taxon>
        <taxon>Flavobacteriia</taxon>
        <taxon>Flavobacteriales</taxon>
        <taxon>Flavobacteriaceae</taxon>
        <taxon>Mesonia</taxon>
    </lineage>
</organism>
<gene>
    <name evidence="2" type="ORF">RLT85_07575</name>
</gene>
<feature type="compositionally biased region" description="Gly residues" evidence="1">
    <location>
        <begin position="222"/>
        <end position="232"/>
    </location>
</feature>
<dbReference type="RefSeq" id="WP_311401425.1">
    <property type="nucleotide sequence ID" value="NZ_JAVRBG010000006.1"/>
</dbReference>
<feature type="region of interest" description="Disordered" evidence="1">
    <location>
        <begin position="204"/>
        <end position="258"/>
    </location>
</feature>
<evidence type="ECO:0000313" key="3">
    <source>
        <dbReference type="Proteomes" id="UP001182991"/>
    </source>
</evidence>